<dbReference type="InterPro" id="IPR006597">
    <property type="entry name" value="Sel1-like"/>
</dbReference>
<dbReference type="SUPFAM" id="SSF81901">
    <property type="entry name" value="HCP-like"/>
    <property type="match status" value="1"/>
</dbReference>
<dbReference type="Proteomes" id="UP000233469">
    <property type="component" value="Unassembled WGS sequence"/>
</dbReference>
<accession>A0A2N1MLR8</accession>
<evidence type="ECO:0000313" key="1">
    <source>
        <dbReference type="EMBL" id="PKK62576.1"/>
    </source>
</evidence>
<dbReference type="Gene3D" id="1.25.40.10">
    <property type="entry name" value="Tetratricopeptide repeat domain"/>
    <property type="match status" value="1"/>
</dbReference>
<dbReference type="AlphaFoldDB" id="A0A2N1MLR8"/>
<dbReference type="Pfam" id="PF08238">
    <property type="entry name" value="Sel1"/>
    <property type="match status" value="1"/>
</dbReference>
<feature type="non-terminal residue" evidence="1">
    <location>
        <position position="57"/>
    </location>
</feature>
<dbReference type="VEuPathDB" id="FungiDB:FUN_009871"/>
<dbReference type="InterPro" id="IPR011990">
    <property type="entry name" value="TPR-like_helical_dom_sf"/>
</dbReference>
<dbReference type="EMBL" id="LLXL01001875">
    <property type="protein sequence ID" value="PKK62576.1"/>
    <property type="molecule type" value="Genomic_DNA"/>
</dbReference>
<evidence type="ECO:0000313" key="2">
    <source>
        <dbReference type="Proteomes" id="UP000233469"/>
    </source>
</evidence>
<gene>
    <name evidence="1" type="ORF">RhiirC2_759407</name>
</gene>
<dbReference type="SMART" id="SM00671">
    <property type="entry name" value="SEL1"/>
    <property type="match status" value="1"/>
</dbReference>
<comment type="caution">
    <text evidence="1">The sequence shown here is derived from an EMBL/GenBank/DDBJ whole genome shotgun (WGS) entry which is preliminary data.</text>
</comment>
<reference evidence="1 2" key="2">
    <citation type="submission" date="2017-10" db="EMBL/GenBank/DDBJ databases">
        <title>Extensive intraspecific genome diversity in a model arbuscular mycorrhizal fungus.</title>
        <authorList>
            <person name="Chen E.C.H."/>
            <person name="Morin E."/>
            <person name="Baudet D."/>
            <person name="Noel J."/>
            <person name="Ndikumana S."/>
            <person name="Charron P."/>
            <person name="St-Onge C."/>
            <person name="Giorgi J."/>
            <person name="Grigoriev I.V."/>
            <person name="Roux C."/>
            <person name="Martin F.M."/>
            <person name="Corradi N."/>
        </authorList>
    </citation>
    <scope>NUCLEOTIDE SEQUENCE [LARGE SCALE GENOMIC DNA]</scope>
    <source>
        <strain evidence="1 2">C2</strain>
    </source>
</reference>
<sequence>MCNLGLMYKNGEGTNKDINEAIFWYNKSFEGGNKNAQKTLDKLKKIKNRKKTYSCKI</sequence>
<name>A0A2N1MLR8_9GLOM</name>
<proteinExistence type="predicted"/>
<organism evidence="1 2">
    <name type="scientific">Rhizophagus irregularis</name>
    <dbReference type="NCBI Taxonomy" id="588596"/>
    <lineage>
        <taxon>Eukaryota</taxon>
        <taxon>Fungi</taxon>
        <taxon>Fungi incertae sedis</taxon>
        <taxon>Mucoromycota</taxon>
        <taxon>Glomeromycotina</taxon>
        <taxon>Glomeromycetes</taxon>
        <taxon>Glomerales</taxon>
        <taxon>Glomeraceae</taxon>
        <taxon>Rhizophagus</taxon>
    </lineage>
</organism>
<reference evidence="1 2" key="1">
    <citation type="submission" date="2016-04" db="EMBL/GenBank/DDBJ databases">
        <title>Genome analyses suggest a sexual origin of heterokaryosis in a supposedly ancient asexual fungus.</title>
        <authorList>
            <person name="Ropars J."/>
            <person name="Sedzielewska K."/>
            <person name="Noel J."/>
            <person name="Charron P."/>
            <person name="Farinelli L."/>
            <person name="Marton T."/>
            <person name="Kruger M."/>
            <person name="Pelin A."/>
            <person name="Brachmann A."/>
            <person name="Corradi N."/>
        </authorList>
    </citation>
    <scope>NUCLEOTIDE SEQUENCE [LARGE SCALE GENOMIC DNA]</scope>
    <source>
        <strain evidence="1 2">C2</strain>
    </source>
</reference>
<protein>
    <submittedName>
        <fullName evidence="1">Uncharacterized protein</fullName>
    </submittedName>
</protein>